<dbReference type="InterPro" id="IPR017853">
    <property type="entry name" value="GH"/>
</dbReference>
<accession>W1PVA3</accession>
<keyword evidence="6" id="KW-1185">Reference proteome</keyword>
<dbReference type="Pfam" id="PF05691">
    <property type="entry name" value="Raffinose_syn"/>
    <property type="match status" value="1"/>
</dbReference>
<evidence type="ECO:0000256" key="2">
    <source>
        <dbReference type="ARBA" id="ARBA00012708"/>
    </source>
</evidence>
<dbReference type="EMBL" id="KI392560">
    <property type="protein sequence ID" value="ERN13962.1"/>
    <property type="molecule type" value="Genomic_DNA"/>
</dbReference>
<dbReference type="HOGENOM" id="CLU_007066_0_0_1"/>
<dbReference type="Gramene" id="ERN13962">
    <property type="protein sequence ID" value="ERN13962"/>
    <property type="gene ID" value="AMTR_s00021p00147600"/>
</dbReference>
<name>W1PVA3_AMBTC</name>
<sequence length="712" mass="78757">MGEAPSSVIYETQPSSKTPIRISGKNLFLNDLPTLLDVPENVTLMPAGNSPLSGHFLGVRAEVPASRHVAPLESLASIQPGTEDNVDICLESGSSSVISDEFPRSVYINSGSDPYLLVKESMRELSRLKLGNFRPLEDKIVPEFVDRFGWCTWDAFYLAVEPEGVARGVEELTRGGCPPGFLLIDDGWQSISTDQEPDQEAMSLTIAGEQMPCRLAGTQENFKFKNYLSGEKRREGGFGGFVKDLKDRFENLDYIYVWHAMCGYWGGVRPGKCNVPARILSPELSPGLKSTMEDLAVDKLVRHGIGAVPPESVRQFYEAMYSYLNEVGVDGVKVDVIQVLETLGEELGGRVHLSNAYYSALNAAASKYFKGNGVIGSMQNCNDFLFLGTNQIAVARAGDDFWTEDPNGDPEGSYWLQGCHVIHCAYNSLWMGHVILPDWDMFQSTHPRAHFHAASRAISGGPVYVSDRLGRHDLELLKKLVLPDSTLLRCVAHAQPTRDCLFVSPLRPHTPPLKIWNINRCTGVVGAFSCGGGEWCREERRFRRARHSSKRAQDPQTTACYTDVDAWRANPPSKSFIAFSHLAEKLTILSSPDDKVTMILGPLGFELVTFAPLHDFNGVGFAAIGLVNMYNSGGAVHSVQVRGKGNGAVVAEVRMRGRGEMCAYASKKPKKCFIDGKECEFEYEEADGRVSVQLEWDHDKKIRVLQYLIEVE</sequence>
<dbReference type="AlphaFoldDB" id="W1PVA3"/>
<dbReference type="GO" id="GO:0047274">
    <property type="term" value="F:galactinol-sucrose galactosyltransferase activity"/>
    <property type="evidence" value="ECO:0000318"/>
    <property type="project" value="GO_Central"/>
</dbReference>
<dbReference type="Proteomes" id="UP000017836">
    <property type="component" value="Unassembled WGS sequence"/>
</dbReference>
<dbReference type="PANTHER" id="PTHR31268:SF37">
    <property type="entry name" value="GALACTINOL--SUCROSE GALACTOSYLTRANSFERASE"/>
    <property type="match status" value="1"/>
</dbReference>
<dbReference type="InterPro" id="IPR013785">
    <property type="entry name" value="Aldolase_TIM"/>
</dbReference>
<dbReference type="Gene3D" id="3.20.20.70">
    <property type="entry name" value="Aldolase class I"/>
    <property type="match status" value="1"/>
</dbReference>
<keyword evidence="3" id="KW-0119">Carbohydrate metabolism</keyword>
<gene>
    <name evidence="5" type="ORF">AMTR_s00021p00147600</name>
</gene>
<dbReference type="InterPro" id="IPR008811">
    <property type="entry name" value="Glycosyl_hydrolases_36"/>
</dbReference>
<evidence type="ECO:0000256" key="1">
    <source>
        <dbReference type="ARBA" id="ARBA00007240"/>
    </source>
</evidence>
<organism evidence="5 6">
    <name type="scientific">Amborella trichopoda</name>
    <dbReference type="NCBI Taxonomy" id="13333"/>
    <lineage>
        <taxon>Eukaryota</taxon>
        <taxon>Viridiplantae</taxon>
        <taxon>Streptophyta</taxon>
        <taxon>Embryophyta</taxon>
        <taxon>Tracheophyta</taxon>
        <taxon>Spermatophyta</taxon>
        <taxon>Magnoliopsida</taxon>
        <taxon>Amborellales</taxon>
        <taxon>Amborellaceae</taxon>
        <taxon>Amborella</taxon>
    </lineage>
</organism>
<evidence type="ECO:0000256" key="4">
    <source>
        <dbReference type="ARBA" id="ARBA00049426"/>
    </source>
</evidence>
<protein>
    <recommendedName>
        <fullName evidence="2">galactinol--sucrose galactosyltransferase</fullName>
        <ecNumber evidence="2">2.4.1.82</ecNumber>
    </recommendedName>
</protein>
<evidence type="ECO:0000256" key="3">
    <source>
        <dbReference type="ARBA" id="ARBA00023277"/>
    </source>
</evidence>
<evidence type="ECO:0000313" key="5">
    <source>
        <dbReference type="EMBL" id="ERN13962.1"/>
    </source>
</evidence>
<reference evidence="6" key="1">
    <citation type="journal article" date="2013" name="Science">
        <title>The Amborella genome and the evolution of flowering plants.</title>
        <authorList>
            <consortium name="Amborella Genome Project"/>
        </authorList>
    </citation>
    <scope>NUCLEOTIDE SEQUENCE [LARGE SCALE GENOMIC DNA]</scope>
</reference>
<dbReference type="PANTHER" id="PTHR31268">
    <property type="match status" value="1"/>
</dbReference>
<dbReference type="eggNOG" id="ENOG502QTKB">
    <property type="taxonomic scope" value="Eukaryota"/>
</dbReference>
<proteinExistence type="inferred from homology"/>
<dbReference type="EC" id="2.4.1.82" evidence="2"/>
<comment type="similarity">
    <text evidence="1">Belongs to the glycosyl hydrolases 36 family.</text>
</comment>
<comment type="catalytic activity">
    <reaction evidence="4">
        <text>alpha-D-galactosyl-(1-&gt;3)-1D-myo-inositol + sucrose = raffinose + myo-inositol</text>
        <dbReference type="Rhea" id="RHEA:20161"/>
        <dbReference type="ChEBI" id="CHEBI:16634"/>
        <dbReference type="ChEBI" id="CHEBI:17268"/>
        <dbReference type="ChEBI" id="CHEBI:17505"/>
        <dbReference type="ChEBI" id="CHEBI:17992"/>
        <dbReference type="EC" id="2.4.1.82"/>
    </reaction>
</comment>
<evidence type="ECO:0000313" key="6">
    <source>
        <dbReference type="Proteomes" id="UP000017836"/>
    </source>
</evidence>
<dbReference type="SUPFAM" id="SSF51445">
    <property type="entry name" value="(Trans)glycosidases"/>
    <property type="match status" value="1"/>
</dbReference>